<evidence type="ECO:0000313" key="1">
    <source>
        <dbReference type="EMBL" id="KAK4149238.1"/>
    </source>
</evidence>
<reference evidence="1" key="1">
    <citation type="journal article" date="2023" name="Mol. Phylogenet. Evol.">
        <title>Genome-scale phylogeny and comparative genomics of the fungal order Sordariales.</title>
        <authorList>
            <person name="Hensen N."/>
            <person name="Bonometti L."/>
            <person name="Westerberg I."/>
            <person name="Brannstrom I.O."/>
            <person name="Guillou S."/>
            <person name="Cros-Aarteil S."/>
            <person name="Calhoun S."/>
            <person name="Haridas S."/>
            <person name="Kuo A."/>
            <person name="Mondo S."/>
            <person name="Pangilinan J."/>
            <person name="Riley R."/>
            <person name="LaButti K."/>
            <person name="Andreopoulos B."/>
            <person name="Lipzen A."/>
            <person name="Chen C."/>
            <person name="Yan M."/>
            <person name="Daum C."/>
            <person name="Ng V."/>
            <person name="Clum A."/>
            <person name="Steindorff A."/>
            <person name="Ohm R.A."/>
            <person name="Martin F."/>
            <person name="Silar P."/>
            <person name="Natvig D.O."/>
            <person name="Lalanne C."/>
            <person name="Gautier V."/>
            <person name="Ament-Velasquez S.L."/>
            <person name="Kruys A."/>
            <person name="Hutchinson M.I."/>
            <person name="Powell A.J."/>
            <person name="Barry K."/>
            <person name="Miller A.N."/>
            <person name="Grigoriev I.V."/>
            <person name="Debuchy R."/>
            <person name="Gladieux P."/>
            <person name="Hiltunen Thoren M."/>
            <person name="Johannesson H."/>
        </authorList>
    </citation>
    <scope>NUCLEOTIDE SEQUENCE</scope>
    <source>
        <strain evidence="1">CBS 538.74</strain>
    </source>
</reference>
<comment type="caution">
    <text evidence="1">The sequence shown here is derived from an EMBL/GenBank/DDBJ whole genome shotgun (WGS) entry which is preliminary data.</text>
</comment>
<accession>A0AAN6VD23</accession>
<protein>
    <submittedName>
        <fullName evidence="1">Uncharacterized protein</fullName>
    </submittedName>
</protein>
<dbReference type="AlphaFoldDB" id="A0AAN6VD23"/>
<keyword evidence="2" id="KW-1185">Reference proteome</keyword>
<organism evidence="1 2">
    <name type="scientific">Chaetomidium leptoderma</name>
    <dbReference type="NCBI Taxonomy" id="669021"/>
    <lineage>
        <taxon>Eukaryota</taxon>
        <taxon>Fungi</taxon>
        <taxon>Dikarya</taxon>
        <taxon>Ascomycota</taxon>
        <taxon>Pezizomycotina</taxon>
        <taxon>Sordariomycetes</taxon>
        <taxon>Sordariomycetidae</taxon>
        <taxon>Sordariales</taxon>
        <taxon>Chaetomiaceae</taxon>
        <taxon>Chaetomidium</taxon>
    </lineage>
</organism>
<evidence type="ECO:0000313" key="2">
    <source>
        <dbReference type="Proteomes" id="UP001302745"/>
    </source>
</evidence>
<dbReference type="Proteomes" id="UP001302745">
    <property type="component" value="Unassembled WGS sequence"/>
</dbReference>
<dbReference type="EMBL" id="MU857183">
    <property type="protein sequence ID" value="KAK4149238.1"/>
    <property type="molecule type" value="Genomic_DNA"/>
</dbReference>
<reference evidence="1" key="2">
    <citation type="submission" date="2023-05" db="EMBL/GenBank/DDBJ databases">
        <authorList>
            <consortium name="Lawrence Berkeley National Laboratory"/>
            <person name="Steindorff A."/>
            <person name="Hensen N."/>
            <person name="Bonometti L."/>
            <person name="Westerberg I."/>
            <person name="Brannstrom I.O."/>
            <person name="Guillou S."/>
            <person name="Cros-Aarteil S."/>
            <person name="Calhoun S."/>
            <person name="Haridas S."/>
            <person name="Kuo A."/>
            <person name="Mondo S."/>
            <person name="Pangilinan J."/>
            <person name="Riley R."/>
            <person name="Labutti K."/>
            <person name="Andreopoulos B."/>
            <person name="Lipzen A."/>
            <person name="Chen C."/>
            <person name="Yanf M."/>
            <person name="Daum C."/>
            <person name="Ng V."/>
            <person name="Clum A."/>
            <person name="Ohm R."/>
            <person name="Martin F."/>
            <person name="Silar P."/>
            <person name="Natvig D."/>
            <person name="Lalanne C."/>
            <person name="Gautier V."/>
            <person name="Ament-Velasquez S.L."/>
            <person name="Kruys A."/>
            <person name="Hutchinson M.I."/>
            <person name="Powell A.J."/>
            <person name="Barry K."/>
            <person name="Miller A.N."/>
            <person name="Grigoriev I.V."/>
            <person name="Debuchy R."/>
            <person name="Gladieux P."/>
            <person name="Thoren M.H."/>
            <person name="Johannesson H."/>
        </authorList>
    </citation>
    <scope>NUCLEOTIDE SEQUENCE</scope>
    <source>
        <strain evidence="1">CBS 538.74</strain>
    </source>
</reference>
<proteinExistence type="predicted"/>
<name>A0AAN6VD23_9PEZI</name>
<gene>
    <name evidence="1" type="ORF">C8A00DRAFT_38159</name>
</gene>
<sequence>MEESNFSTAETYSMQAQNLWLSGDKARTSYFNGACMYRMGCCAFEQGNVEAAIKHIRDEMVISNLHKGDMEEGKEAEAEVLLQEAEALYRSRSEDDQGRSPTEKDYDGHKQHKSFFVYHALDYVSHARQSLPTVFCALFPDTPLPCPSHIWEAPTDTEWSVRYRAWEDFCGNCGPLRYKDILRWVLGKETGCEEQLRVWFLGIEVELGGVVFNRARAQGRTEGAEEFL</sequence>